<accession>A0A7Z1GRY8</accession>
<proteinExistence type="predicted"/>
<protein>
    <submittedName>
        <fullName evidence="2">Uncharacterized protein</fullName>
    </submittedName>
</protein>
<feature type="compositionally biased region" description="Polar residues" evidence="1">
    <location>
        <begin position="189"/>
        <end position="208"/>
    </location>
</feature>
<comment type="caution">
    <text evidence="2">The sequence shown here is derived from an EMBL/GenBank/DDBJ whole genome shotgun (WGS) entry which is preliminary data.</text>
</comment>
<evidence type="ECO:0000313" key="3">
    <source>
        <dbReference type="Proteomes" id="UP000221580"/>
    </source>
</evidence>
<feature type="compositionally biased region" description="Polar residues" evidence="1">
    <location>
        <begin position="41"/>
        <end position="77"/>
    </location>
</feature>
<dbReference type="Proteomes" id="UP000221580">
    <property type="component" value="Unassembled WGS sequence"/>
</dbReference>
<dbReference type="AlphaFoldDB" id="A0A7Z1GRY8"/>
<reference evidence="2 3" key="1">
    <citation type="submission" date="2017-09" db="EMBL/GenBank/DDBJ databases">
        <authorList>
            <person name="DeBolt S."/>
            <person name="Huntemann M."/>
            <person name="Clum A."/>
            <person name="Pillay M."/>
            <person name="Palaniappan K."/>
            <person name="Varghese N."/>
            <person name="Mikhailova N."/>
            <person name="Stamatis D."/>
            <person name="Reddy T."/>
            <person name="Daum C."/>
            <person name="Shapiro N."/>
            <person name="Ivanova N."/>
            <person name="Kyrpides N."/>
            <person name="Woyke T."/>
        </authorList>
    </citation>
    <scope>NUCLEOTIDE SEQUENCE [LARGE SCALE GENOMIC DNA]</scope>
    <source>
        <strain evidence="2 3">A2-S9</strain>
    </source>
</reference>
<dbReference type="EMBL" id="PDJN01000002">
    <property type="protein sequence ID" value="PFG69646.1"/>
    <property type="molecule type" value="Genomic_DNA"/>
</dbReference>
<feature type="region of interest" description="Disordered" evidence="1">
    <location>
        <begin position="41"/>
        <end position="208"/>
    </location>
</feature>
<organism evidence="2 3">
    <name type="scientific">Pseudomonas poae</name>
    <dbReference type="NCBI Taxonomy" id="200451"/>
    <lineage>
        <taxon>Bacteria</taxon>
        <taxon>Pseudomonadati</taxon>
        <taxon>Pseudomonadota</taxon>
        <taxon>Gammaproteobacteria</taxon>
        <taxon>Pseudomonadales</taxon>
        <taxon>Pseudomonadaceae</taxon>
        <taxon>Pseudomonas</taxon>
    </lineage>
</organism>
<evidence type="ECO:0000313" key="2">
    <source>
        <dbReference type="EMBL" id="PFG69646.1"/>
    </source>
</evidence>
<sequence length="208" mass="24091">MKHTRTRQVIHAEKLIESTMSTLINGSMALRFQPFNPSAWASPSGSGHNHQNHANTGWNRPQPSRPQNNWQTAQNDWQRPPHTPDNRPQSTRPQNAWRPAQNDWQRPPHNPDNRPQSTRPQNAWRPAQNDWQRPLHNPDNRPQSTHPQNAWQPAQNAWQRPQPTDGLPRPGGTRPNQEQCSVRPPQWARSDQTDSTSSFNQYGPRTRQ</sequence>
<reference evidence="2 3" key="2">
    <citation type="submission" date="2017-10" db="EMBL/GenBank/DDBJ databases">
        <title>Bacterial endophytes that colonize and modify switchgrass growth.</title>
        <authorList>
            <person name="Debolt S."/>
        </authorList>
    </citation>
    <scope>NUCLEOTIDE SEQUENCE [LARGE SCALE GENOMIC DNA]</scope>
    <source>
        <strain evidence="2 3">A2-S9</strain>
    </source>
</reference>
<gene>
    <name evidence="2" type="ORF">DM05_3411</name>
</gene>
<feature type="compositionally biased region" description="Low complexity" evidence="1">
    <location>
        <begin position="147"/>
        <end position="163"/>
    </location>
</feature>
<name>A0A7Z1GRY8_9PSED</name>
<evidence type="ECO:0000256" key="1">
    <source>
        <dbReference type="SAM" id="MobiDB-lite"/>
    </source>
</evidence>